<feature type="transmembrane region" description="Helical" evidence="7">
    <location>
        <begin position="153"/>
        <end position="176"/>
    </location>
</feature>
<keyword evidence="4 7" id="KW-0812">Transmembrane</keyword>
<comment type="subcellular location">
    <subcellularLocation>
        <location evidence="1 7">Cell membrane</location>
        <topology evidence="1 7">Multi-pass membrane protein</topology>
    </subcellularLocation>
</comment>
<dbReference type="SUPFAM" id="SSF161098">
    <property type="entry name" value="MetI-like"/>
    <property type="match status" value="1"/>
</dbReference>
<evidence type="ECO:0000256" key="2">
    <source>
        <dbReference type="ARBA" id="ARBA00022448"/>
    </source>
</evidence>
<dbReference type="EMBL" id="BMFT01000004">
    <property type="protein sequence ID" value="GGH36611.1"/>
    <property type="molecule type" value="Genomic_DNA"/>
</dbReference>
<keyword evidence="2 7" id="KW-0813">Transport</keyword>
<comment type="similarity">
    <text evidence="7">Belongs to the binding-protein-dependent transport system permease family.</text>
</comment>
<organism evidence="9 10">
    <name type="scientific">Paenibacillus segetis</name>
    <dbReference type="NCBI Taxonomy" id="1325360"/>
    <lineage>
        <taxon>Bacteria</taxon>
        <taxon>Bacillati</taxon>
        <taxon>Bacillota</taxon>
        <taxon>Bacilli</taxon>
        <taxon>Bacillales</taxon>
        <taxon>Paenibacillaceae</taxon>
        <taxon>Paenibacillus</taxon>
    </lineage>
</organism>
<sequence length="289" mass="32304">MKSCNWKPYILVMPALIGSLLFTIYPLIYALYLSLNDVDVINDKFEFIGLKNYSHLFQSDLFLQVVGNTLVYMLVTVVLTTSLSLVLAVMLNKSTWIHQFAQGAVFSPHIIPLVSVSMLWLWLMNKDAGLLNYILDLLGLPKLLWVESPSTSMLSLILVSVWKGLGFNILLIIAALQSIPTSVIEAARLDKAGKYTMFFKVTIPLISPTLFLIFIVNIIASFQVFDSVNVMTGGGPLNSTNVIAYWIYQTAFSYYRIGEASAGAIVLFVFVGLLTIVHFKLSQSRVHYQ</sequence>
<feature type="transmembrane region" description="Helical" evidence="7">
    <location>
        <begin position="197"/>
        <end position="220"/>
    </location>
</feature>
<keyword evidence="6 7" id="KW-0472">Membrane</keyword>
<accession>A0ABQ1YSB6</accession>
<dbReference type="PROSITE" id="PS50928">
    <property type="entry name" value="ABC_TM1"/>
    <property type="match status" value="1"/>
</dbReference>
<gene>
    <name evidence="9" type="ORF">GCM10008013_43590</name>
</gene>
<proteinExistence type="inferred from homology"/>
<dbReference type="InterPro" id="IPR035906">
    <property type="entry name" value="MetI-like_sf"/>
</dbReference>
<dbReference type="InterPro" id="IPR051393">
    <property type="entry name" value="ABC_transporter_permease"/>
</dbReference>
<keyword evidence="3" id="KW-1003">Cell membrane</keyword>
<keyword evidence="5 7" id="KW-1133">Transmembrane helix</keyword>
<feature type="transmembrane region" description="Helical" evidence="7">
    <location>
        <begin position="9"/>
        <end position="32"/>
    </location>
</feature>
<evidence type="ECO:0000256" key="7">
    <source>
        <dbReference type="RuleBase" id="RU363032"/>
    </source>
</evidence>
<evidence type="ECO:0000313" key="9">
    <source>
        <dbReference type="EMBL" id="GGH36611.1"/>
    </source>
</evidence>
<dbReference type="PANTHER" id="PTHR30193:SF37">
    <property type="entry name" value="INNER MEMBRANE ABC TRANSPORTER PERMEASE PROTEIN YCJO"/>
    <property type="match status" value="1"/>
</dbReference>
<dbReference type="Gene3D" id="1.10.3720.10">
    <property type="entry name" value="MetI-like"/>
    <property type="match status" value="1"/>
</dbReference>
<evidence type="ECO:0000256" key="5">
    <source>
        <dbReference type="ARBA" id="ARBA00022989"/>
    </source>
</evidence>
<keyword evidence="10" id="KW-1185">Reference proteome</keyword>
<feature type="transmembrane region" description="Helical" evidence="7">
    <location>
        <begin position="103"/>
        <end position="123"/>
    </location>
</feature>
<dbReference type="CDD" id="cd06261">
    <property type="entry name" value="TM_PBP2"/>
    <property type="match status" value="1"/>
</dbReference>
<dbReference type="InterPro" id="IPR000515">
    <property type="entry name" value="MetI-like"/>
</dbReference>
<evidence type="ECO:0000256" key="4">
    <source>
        <dbReference type="ARBA" id="ARBA00022692"/>
    </source>
</evidence>
<evidence type="ECO:0000259" key="8">
    <source>
        <dbReference type="PROSITE" id="PS50928"/>
    </source>
</evidence>
<evidence type="ECO:0000256" key="3">
    <source>
        <dbReference type="ARBA" id="ARBA00022475"/>
    </source>
</evidence>
<evidence type="ECO:0000313" key="10">
    <source>
        <dbReference type="Proteomes" id="UP000659344"/>
    </source>
</evidence>
<feature type="transmembrane region" description="Helical" evidence="7">
    <location>
        <begin position="260"/>
        <end position="279"/>
    </location>
</feature>
<protein>
    <submittedName>
        <fullName evidence="9">ABC transporter permease</fullName>
    </submittedName>
</protein>
<comment type="caution">
    <text evidence="9">The sequence shown here is derived from an EMBL/GenBank/DDBJ whole genome shotgun (WGS) entry which is preliminary data.</text>
</comment>
<evidence type="ECO:0000256" key="1">
    <source>
        <dbReference type="ARBA" id="ARBA00004651"/>
    </source>
</evidence>
<dbReference type="RefSeq" id="WP_188541992.1">
    <property type="nucleotide sequence ID" value="NZ_BMFT01000004.1"/>
</dbReference>
<reference evidence="10" key="1">
    <citation type="journal article" date="2019" name="Int. J. Syst. Evol. Microbiol.">
        <title>The Global Catalogue of Microorganisms (GCM) 10K type strain sequencing project: providing services to taxonomists for standard genome sequencing and annotation.</title>
        <authorList>
            <consortium name="The Broad Institute Genomics Platform"/>
            <consortium name="The Broad Institute Genome Sequencing Center for Infectious Disease"/>
            <person name="Wu L."/>
            <person name="Ma J."/>
        </authorList>
    </citation>
    <scope>NUCLEOTIDE SEQUENCE [LARGE SCALE GENOMIC DNA]</scope>
    <source>
        <strain evidence="10">CGMCC 1.12769</strain>
    </source>
</reference>
<dbReference type="PANTHER" id="PTHR30193">
    <property type="entry name" value="ABC TRANSPORTER PERMEASE PROTEIN"/>
    <property type="match status" value="1"/>
</dbReference>
<evidence type="ECO:0000256" key="6">
    <source>
        <dbReference type="ARBA" id="ARBA00023136"/>
    </source>
</evidence>
<feature type="transmembrane region" description="Helical" evidence="7">
    <location>
        <begin position="70"/>
        <end position="91"/>
    </location>
</feature>
<feature type="domain" description="ABC transmembrane type-1" evidence="8">
    <location>
        <begin position="66"/>
        <end position="278"/>
    </location>
</feature>
<dbReference type="Proteomes" id="UP000659344">
    <property type="component" value="Unassembled WGS sequence"/>
</dbReference>
<name>A0ABQ1YSB6_9BACL</name>
<dbReference type="Pfam" id="PF00528">
    <property type="entry name" value="BPD_transp_1"/>
    <property type="match status" value="1"/>
</dbReference>